<name>A0A6C0APG0_9ZZZZ</name>
<reference evidence="1" key="1">
    <citation type="journal article" date="2020" name="Nature">
        <title>Giant virus diversity and host interactions through global metagenomics.</title>
        <authorList>
            <person name="Schulz F."/>
            <person name="Roux S."/>
            <person name="Paez-Espino D."/>
            <person name="Jungbluth S."/>
            <person name="Walsh D.A."/>
            <person name="Denef V.J."/>
            <person name="McMahon K.D."/>
            <person name="Konstantinidis K.T."/>
            <person name="Eloe-Fadrosh E.A."/>
            <person name="Kyrpides N.C."/>
            <person name="Woyke T."/>
        </authorList>
    </citation>
    <scope>NUCLEOTIDE SEQUENCE</scope>
    <source>
        <strain evidence="1">GVMAG-S-1101161-73</strain>
    </source>
</reference>
<organism evidence="1">
    <name type="scientific">viral metagenome</name>
    <dbReference type="NCBI Taxonomy" id="1070528"/>
    <lineage>
        <taxon>unclassified sequences</taxon>
        <taxon>metagenomes</taxon>
        <taxon>organismal metagenomes</taxon>
    </lineage>
</organism>
<dbReference type="EMBL" id="MN740736">
    <property type="protein sequence ID" value="QHS81393.1"/>
    <property type="molecule type" value="Genomic_DNA"/>
</dbReference>
<protein>
    <submittedName>
        <fullName evidence="1">Uncharacterized protein</fullName>
    </submittedName>
</protein>
<dbReference type="AlphaFoldDB" id="A0A6C0APG0"/>
<proteinExistence type="predicted"/>
<accession>A0A6C0APG0</accession>
<sequence length="218" mass="26051">MEDEDIKWANAAELGHMTQQIELTEEIQLRISEFLKIANEENYNKKLKKLKEYLSEIPNCELFCNNLKNIIIIEKIEWQRWFPIEQTPLTHYLHASYLRIVPKYLFRNDPQIGLPVPDIFYRRENILGSNEKYQIGKLTTFYYIIKPFGYKFPDLIESDSMRFVLFDISNPKYLMLSRPDSKYKGAPMPIYKNGKSCHIMSDKEYMAAYKKYIYNSQL</sequence>
<evidence type="ECO:0000313" key="1">
    <source>
        <dbReference type="EMBL" id="QHS81393.1"/>
    </source>
</evidence>